<dbReference type="RefSeq" id="XP_018156987.1">
    <property type="nucleotide sequence ID" value="XM_018302209.1"/>
</dbReference>
<name>H1VB78_COLHI</name>
<keyword evidence="5" id="KW-1185">Reference proteome</keyword>
<evidence type="ECO:0000313" key="4">
    <source>
        <dbReference type="Proteomes" id="UP000007174"/>
    </source>
</evidence>
<keyword evidence="1" id="KW-1133">Transmembrane helix</keyword>
<keyword evidence="1" id="KW-0812">Transmembrane</keyword>
<dbReference type="AlphaFoldDB" id="H1VB78"/>
<reference evidence="5" key="4">
    <citation type="journal article" date="2017" name="BMC Genomics">
        <title>Gapless genome assembly of Colletotrichum higginsianum reveals chromosome structure and association of transposable elements with secondary metabolite gene clusters.</title>
        <authorList>
            <person name="Dallery J.-F."/>
            <person name="Lapalu N."/>
            <person name="Zampounis A."/>
            <person name="Pigne S."/>
            <person name="Luyten I."/>
            <person name="Amselem J."/>
            <person name="Wittenberg A.H.J."/>
            <person name="Zhou S."/>
            <person name="de Queiroz M.V."/>
            <person name="Robin G.P."/>
            <person name="Auger A."/>
            <person name="Hainaut M."/>
            <person name="Henrissat B."/>
            <person name="Kim K.-T."/>
            <person name="Lee Y.-H."/>
            <person name="Lespinet O."/>
            <person name="Schwartz D.C."/>
            <person name="Thon M.R."/>
            <person name="O'Connell R.J."/>
        </authorList>
    </citation>
    <scope>NUCLEOTIDE SEQUENCE [LARGE SCALE GENOMIC DNA]</scope>
    <source>
        <strain evidence="5">IMI 349063</strain>
    </source>
</reference>
<evidence type="ECO:0000313" key="2">
    <source>
        <dbReference type="EMBL" id="CCF37481.1"/>
    </source>
</evidence>
<dbReference type="STRING" id="759273.H1VB78"/>
<reference evidence="2" key="1">
    <citation type="submission" date="2011-12" db="EMBL/GenBank/DDBJ databases">
        <title>The genome sequence of Colletotrichum higginsianum IMI 34906.</title>
        <authorList>
            <person name="Ma L.-J."/>
            <person name="O'Connell R."/>
            <person name="van Themaat E.V.L."/>
            <person name="Stueber K."/>
            <person name="Young S.K."/>
            <person name="Zeng Q."/>
            <person name="Gargeya S."/>
            <person name="Fitzgerald M."/>
            <person name="Haas B."/>
            <person name="Abouelleil A."/>
            <person name="Alvarado L."/>
            <person name="Arachchi H.M."/>
            <person name="Berlin A."/>
            <person name="Chapman S.B."/>
            <person name="Gearin G."/>
            <person name="Goldberg J."/>
            <person name="Griggs A."/>
            <person name="Gujja S."/>
            <person name="Hansen M."/>
            <person name="Heiman D."/>
            <person name="Howarth C."/>
            <person name="Larimer J."/>
            <person name="Lui A."/>
            <person name="MacDonald P.J.P."/>
            <person name="McCowen C."/>
            <person name="Montmayeur A."/>
            <person name="Murphy C."/>
            <person name="Neiman D."/>
            <person name="Pearson M."/>
            <person name="Priest M."/>
            <person name="Roberts A."/>
            <person name="Saif S."/>
            <person name="Shea T."/>
            <person name="Sisk P."/>
            <person name="Stolte C."/>
            <person name="Sykes S."/>
            <person name="Wortman J."/>
            <person name="Nusbaum C."/>
            <person name="Birren B."/>
        </authorList>
    </citation>
    <scope>NUCLEOTIDE SEQUENCE [LARGE SCALE GENOMIC DNA]</scope>
    <source>
        <strain evidence="2">IMI 349063</strain>
    </source>
</reference>
<dbReference type="KEGG" id="chig:CH63R_07234"/>
<gene>
    <name evidence="2" type="ORF">CH063_01709</name>
    <name evidence="3" type="ORF">CH63R_07234</name>
</gene>
<evidence type="ECO:0000256" key="1">
    <source>
        <dbReference type="SAM" id="Phobius"/>
    </source>
</evidence>
<dbReference type="OrthoDB" id="4497263at2759"/>
<reference evidence="4" key="2">
    <citation type="journal article" date="2012" name="Nat. Genet.">
        <title>Lifestyle transitions in plant pathogenic Colletotrichum fungi deciphered by genome and transcriptome analyses.</title>
        <authorList>
            <person name="O'Connell R.J."/>
            <person name="Thon M.R."/>
            <person name="Hacquard S."/>
            <person name="Amyotte S.G."/>
            <person name="Kleemann J."/>
            <person name="Torres M.F."/>
            <person name="Damm U."/>
            <person name="Buiate E.A."/>
            <person name="Epstein L."/>
            <person name="Alkan N."/>
            <person name="Altmueller J."/>
            <person name="Alvarado-Balderrama L."/>
            <person name="Bauser C.A."/>
            <person name="Becker C."/>
            <person name="Birren B.W."/>
            <person name="Chen Z."/>
            <person name="Choi J."/>
            <person name="Crouch J.A."/>
            <person name="Duvick J.P."/>
            <person name="Farman M.A."/>
            <person name="Gan P."/>
            <person name="Heiman D."/>
            <person name="Henrissat B."/>
            <person name="Howard R.J."/>
            <person name="Kabbage M."/>
            <person name="Koch C."/>
            <person name="Kracher B."/>
            <person name="Kubo Y."/>
            <person name="Law A.D."/>
            <person name="Lebrun M.-H."/>
            <person name="Lee Y.-H."/>
            <person name="Miyara I."/>
            <person name="Moore N."/>
            <person name="Neumann U."/>
            <person name="Nordstroem K."/>
            <person name="Panaccione D.G."/>
            <person name="Panstruga R."/>
            <person name="Place M."/>
            <person name="Proctor R.H."/>
            <person name="Prusky D."/>
            <person name="Rech G."/>
            <person name="Reinhardt R."/>
            <person name="Rollins J.A."/>
            <person name="Rounsley S."/>
            <person name="Schardl C.L."/>
            <person name="Schwartz D.C."/>
            <person name="Shenoy N."/>
            <person name="Shirasu K."/>
            <person name="Sikhakolli U.R."/>
            <person name="Stueber K."/>
            <person name="Sukno S.A."/>
            <person name="Sweigard J.A."/>
            <person name="Takano Y."/>
            <person name="Takahara H."/>
            <person name="Trail F."/>
            <person name="van der Does H.C."/>
            <person name="Voll L.M."/>
            <person name="Will I."/>
            <person name="Young S."/>
            <person name="Zeng Q."/>
            <person name="Zhang J."/>
            <person name="Zhou S."/>
            <person name="Dickman M.B."/>
            <person name="Schulze-Lefert P."/>
            <person name="Ver Loren van Themaat E."/>
            <person name="Ma L.-J."/>
            <person name="Vaillancourt L.J."/>
        </authorList>
    </citation>
    <scope>NUCLEOTIDE SEQUENCE [LARGE SCALE GENOMIC DNA]</scope>
    <source>
        <strain evidence="4">IMI 349063</strain>
    </source>
</reference>
<dbReference type="eggNOG" id="ENOG502SUZC">
    <property type="taxonomic scope" value="Eukaryota"/>
</dbReference>
<dbReference type="EMBL" id="CACQ02002480">
    <property type="protein sequence ID" value="CCF37481.1"/>
    <property type="molecule type" value="Genomic_DNA"/>
</dbReference>
<evidence type="ECO:0000313" key="5">
    <source>
        <dbReference type="Proteomes" id="UP000092177"/>
    </source>
</evidence>
<dbReference type="HOGENOM" id="CLU_070840_0_0_1"/>
<feature type="transmembrane region" description="Helical" evidence="1">
    <location>
        <begin position="277"/>
        <end position="299"/>
    </location>
</feature>
<evidence type="ECO:0000313" key="3">
    <source>
        <dbReference type="EMBL" id="OBR08469.1"/>
    </source>
</evidence>
<dbReference type="Proteomes" id="UP000007174">
    <property type="component" value="Unassembled WGS sequence"/>
</dbReference>
<protein>
    <submittedName>
        <fullName evidence="3">Lpxtg-domain-containing protein</fullName>
    </submittedName>
</protein>
<sequence>MSIRNSEGGQNVPRTLTRGLSCSSSSLLEPTEEWKQAEITDQAGTVTSFIALLTVFTPPSSCSTIYRLNGFSLVAYDPGFGVDIDTRVQCVPAAVTTWGEQGRLGFNTGEGHTAVSIGPLACPDRWTTVATSIKDNHSTLAMCCPPDYTLANGLSGSIMGDCRSNLLTDAVITYASTHFTNRQAWTMATSTIVRPTYVGAIAILGWTLDLAASETVSATATSVDGTTATTIISGQVETATNAPLLTTTIPSPFPTTTRSAFEATESPAVPGLPLPTAIGIGVGAGVGVISLAALAFFLWRRRRKQHRGSDAPPISESYPPIMMEPDKYLYATHYHELYGQQHERHQGPTEMFVPQNFAELDANVRETR</sequence>
<reference evidence="3" key="3">
    <citation type="submission" date="2016-02" db="EMBL/GenBank/DDBJ databases">
        <title>Resequencing and annotation of the Colletotrichum higginsianum genome.</title>
        <authorList>
            <person name="O'Connell R."/>
            <person name="Zambounis A."/>
            <person name="Thon M."/>
            <person name="Dallery J.-F."/>
        </authorList>
    </citation>
    <scope>NUCLEOTIDE SEQUENCE [LARGE SCALE GENOMIC DNA]</scope>
    <source>
        <strain evidence="3">IMI 349063</strain>
    </source>
</reference>
<accession>H1VB78</accession>
<keyword evidence="1" id="KW-0472">Membrane</keyword>
<dbReference type="Proteomes" id="UP000092177">
    <property type="component" value="Chromosome 5"/>
</dbReference>
<proteinExistence type="predicted"/>
<organism evidence="2 4">
    <name type="scientific">Colletotrichum higginsianum (strain IMI 349063)</name>
    <name type="common">Crucifer anthracnose fungus</name>
    <dbReference type="NCBI Taxonomy" id="759273"/>
    <lineage>
        <taxon>Eukaryota</taxon>
        <taxon>Fungi</taxon>
        <taxon>Dikarya</taxon>
        <taxon>Ascomycota</taxon>
        <taxon>Pezizomycotina</taxon>
        <taxon>Sordariomycetes</taxon>
        <taxon>Hypocreomycetidae</taxon>
        <taxon>Glomerellales</taxon>
        <taxon>Glomerellaceae</taxon>
        <taxon>Colletotrichum</taxon>
        <taxon>Colletotrichum destructivum species complex</taxon>
    </lineage>
</organism>
<dbReference type="EMBL" id="LTAN01000005">
    <property type="protein sequence ID" value="OBR08469.1"/>
    <property type="molecule type" value="Genomic_DNA"/>
</dbReference>
<dbReference type="VEuPathDB" id="FungiDB:CH63R_07234"/>
<dbReference type="GeneID" id="28866316"/>